<sequence length="1468" mass="162168">MKNKYKKLSKAAVATVLASSGILVALPPAANAYVFKDLNPNADYYKPVLDLVNRGVISGYSDGTFRPSEAVTRGEAAKILAIAMGLNVARQQNPGFKDVPQSHPYYAYIAAIANEGVIDGFNDKSFKPNELITRGQIAKALTLGFQLEVASKINHNFKDVTSQNANEAYIQTLYNLNIAKGTTANTFEPFGTVTRAQLATFIWRAEKADKGNPSYKVGDIRGDVIYINGVQYTIGSSLKAFVNEGNAAALKGAVIDGTFSGKTLTGIRELTLNASGTANRLIALDGGGANFNGNLTINGTYLRVKNMKLNGRTTIAEVPRKTLADYTQRIESLNVASISGVGFIDWSQPNVPDDDGYLNPKDNEVLKPVPDKNAKPNTRYSARMSKADGYVDFEDAYVSNLFIERNYTFVSADDTLSRVTIARDTEQVEIYADMTTMYIETARNLVLYGVHNIETIYKNNEKSVYLNTDSFIDFLYVDNSSGWIDLGEHVYIDRVVLPKDKKPNQIFDDFENDDDKMGNITDPDGKPIDREEEDKEIPDETRPVATITSVDTAGVTATATFTSNEDGTYYWVALEATKKAPTIREILQQNAEKRGTVKANTPTSFTITGLDEETEYVLYLVVVDNAGNASEKEEYEFTTKDGTPPIVRDLTAKDLHGGQRIEFEFTPSEPGDYYYYIRRATTAPDPTTADIMANPSGTGKANTKDKVKVIVGDLEPNTPYDIYVVMKDKSGNISEDPAEKTKNPVETSDLDYENPFVVNGRLERISSTQFELTVNEKLDFESANNKNNYLLTGTVIVNGPNDKGIIPSEVVYKEGSTKVLLTIPSDTGFVNNDTLRVTVLPGVKDLAGKPFENNNTVPPGSTVRNYAEYVHEDKVSPTITIENVINKADESDGFRRAEVEFKPNKAGSYYYMILPNTVKTTSGDIVTLQQYLTDNNITERDFINEWASSSTDRSGKFQIGGENIYVLTGTGPANLEAKTQKLPPISIEQNKLNPFNSYSIYMVLRDRGGELSKIAGPSEIFGDVKAPLIRNLEIKPEENVDNKAIFSFETNETVKLHYWFVEKRIEDTDGNIIENPDAKLTAPADERRLETELKRRPSVEKTGNGLSGALKANITLKPHTEYIVYVGAEDTYGNFTIYKANSNYTDHDRTSSGFMWQDFYSDGKAPEIGMTSPVGKDSKSKPGEPILKPTYYSGLIYRNHDDTFTITFSEAIRRNVEGKSNLVSTGDTVIIDLPEILTITDSTGADVTNKYEAVRYTVGSDTTKSSQLVIKAKLPADVNKTITVTMKDELVNGSRDFIISGYEGHKFVNTGKYAYRKLDAMLEEVKLSYLNTLGDDKKVEATFVLLSSAQQSYDNGEVLKYYYLSDAWGTDETTIIDRTAAQVVESVVNGTDSSLAKGTGVVETSGESGAARITINLTHPYKFFGQDLDAPPPGPRMHGDWITIVLEDKYGNLNKIYGTVYDPSKRTQ</sequence>
<evidence type="ECO:0000256" key="3">
    <source>
        <dbReference type="SAM" id="SignalP"/>
    </source>
</evidence>
<feature type="domain" description="Fibronectin type-III" evidence="4">
    <location>
        <begin position="537"/>
        <end position="642"/>
    </location>
</feature>
<dbReference type="InterPro" id="IPR036116">
    <property type="entry name" value="FN3_sf"/>
</dbReference>
<dbReference type="EMBL" id="CP137624">
    <property type="protein sequence ID" value="WPK12822.1"/>
    <property type="molecule type" value="Genomic_DNA"/>
</dbReference>
<name>A0ABZ0RX71_9BACI</name>
<proteinExistence type="predicted"/>
<dbReference type="Proteomes" id="UP001322664">
    <property type="component" value="Chromosome"/>
</dbReference>
<feature type="region of interest" description="Disordered" evidence="2">
    <location>
        <begin position="509"/>
        <end position="539"/>
    </location>
</feature>
<dbReference type="InterPro" id="IPR003961">
    <property type="entry name" value="FN3_dom"/>
</dbReference>
<reference evidence="6 7" key="1">
    <citation type="submission" date="2023-09" db="EMBL/GenBank/DDBJ databases">
        <authorList>
            <person name="Page C.A."/>
            <person name="Perez-Diaz I.M."/>
        </authorList>
    </citation>
    <scope>NUCLEOTIDE SEQUENCE [LARGE SCALE GENOMIC DNA]</scope>
    <source>
        <strain evidence="6 7">Ll15</strain>
    </source>
</reference>
<organism evidence="6 7">
    <name type="scientific">Lysinibacillus louembei</name>
    <dbReference type="NCBI Taxonomy" id="1470088"/>
    <lineage>
        <taxon>Bacteria</taxon>
        <taxon>Bacillati</taxon>
        <taxon>Bacillota</taxon>
        <taxon>Bacilli</taxon>
        <taxon>Bacillales</taxon>
        <taxon>Bacillaceae</taxon>
        <taxon>Lysinibacillus</taxon>
    </lineage>
</organism>
<evidence type="ECO:0000256" key="1">
    <source>
        <dbReference type="ARBA" id="ARBA00022729"/>
    </source>
</evidence>
<protein>
    <submittedName>
        <fullName evidence="6">S-layer homology domain-containing protein</fullName>
    </submittedName>
</protein>
<evidence type="ECO:0000256" key="2">
    <source>
        <dbReference type="SAM" id="MobiDB-lite"/>
    </source>
</evidence>
<accession>A0ABZ0RX71</accession>
<gene>
    <name evidence="6" type="ORF">R6U77_03710</name>
</gene>
<evidence type="ECO:0000259" key="5">
    <source>
        <dbReference type="PROSITE" id="PS51272"/>
    </source>
</evidence>
<feature type="domain" description="SLH" evidence="5">
    <location>
        <begin position="31"/>
        <end position="94"/>
    </location>
</feature>
<dbReference type="PROSITE" id="PS50853">
    <property type="entry name" value="FN3"/>
    <property type="match status" value="1"/>
</dbReference>
<dbReference type="RefSeq" id="WP_319837499.1">
    <property type="nucleotide sequence ID" value="NZ_CP137624.1"/>
</dbReference>
<dbReference type="InterPro" id="IPR001119">
    <property type="entry name" value="SLH_dom"/>
</dbReference>
<dbReference type="SMART" id="SM00060">
    <property type="entry name" value="FN3"/>
    <property type="match status" value="3"/>
</dbReference>
<dbReference type="SUPFAM" id="SSF49265">
    <property type="entry name" value="Fibronectin type III"/>
    <property type="match status" value="1"/>
</dbReference>
<keyword evidence="1 3" id="KW-0732">Signal</keyword>
<dbReference type="Gene3D" id="2.60.40.10">
    <property type="entry name" value="Immunoglobulins"/>
    <property type="match status" value="1"/>
</dbReference>
<dbReference type="InterPro" id="IPR051465">
    <property type="entry name" value="Cell_Envelope_Struct_Comp"/>
</dbReference>
<dbReference type="InterPro" id="IPR013783">
    <property type="entry name" value="Ig-like_fold"/>
</dbReference>
<feature type="domain" description="SLH" evidence="5">
    <location>
        <begin position="153"/>
        <end position="216"/>
    </location>
</feature>
<evidence type="ECO:0000259" key="4">
    <source>
        <dbReference type="PROSITE" id="PS50853"/>
    </source>
</evidence>
<keyword evidence="7" id="KW-1185">Reference proteome</keyword>
<feature type="signal peptide" evidence="3">
    <location>
        <begin position="1"/>
        <end position="25"/>
    </location>
</feature>
<dbReference type="PANTHER" id="PTHR43308:SF5">
    <property type="entry name" value="S-LAYER PROTEIN _ PEPTIDOGLYCAN ENDO-BETA-N-ACETYLGLUCOSAMINIDASE"/>
    <property type="match status" value="1"/>
</dbReference>
<evidence type="ECO:0000313" key="7">
    <source>
        <dbReference type="Proteomes" id="UP001322664"/>
    </source>
</evidence>
<dbReference type="PANTHER" id="PTHR43308">
    <property type="entry name" value="OUTER MEMBRANE PROTEIN ALPHA-RELATED"/>
    <property type="match status" value="1"/>
</dbReference>
<feature type="domain" description="SLH" evidence="5">
    <location>
        <begin position="96"/>
        <end position="152"/>
    </location>
</feature>
<dbReference type="Pfam" id="PF00395">
    <property type="entry name" value="SLH"/>
    <property type="match status" value="3"/>
</dbReference>
<feature type="chain" id="PRO_5046290901" evidence="3">
    <location>
        <begin position="26"/>
        <end position="1468"/>
    </location>
</feature>
<dbReference type="PROSITE" id="PS51272">
    <property type="entry name" value="SLH"/>
    <property type="match status" value="3"/>
</dbReference>
<evidence type="ECO:0000313" key="6">
    <source>
        <dbReference type="EMBL" id="WPK12822.1"/>
    </source>
</evidence>